<dbReference type="Proteomes" id="UP000826271">
    <property type="component" value="Unassembled WGS sequence"/>
</dbReference>
<proteinExistence type="predicted"/>
<dbReference type="Pfam" id="PF10551">
    <property type="entry name" value="MULE"/>
    <property type="match status" value="1"/>
</dbReference>
<gene>
    <name evidence="3" type="ORF">BUALT_Bualt07G0127400</name>
</gene>
<dbReference type="InterPro" id="IPR018289">
    <property type="entry name" value="MULE_transposase_dom"/>
</dbReference>
<organism evidence="3 4">
    <name type="scientific">Buddleja alternifolia</name>
    <dbReference type="NCBI Taxonomy" id="168488"/>
    <lineage>
        <taxon>Eukaryota</taxon>
        <taxon>Viridiplantae</taxon>
        <taxon>Streptophyta</taxon>
        <taxon>Embryophyta</taxon>
        <taxon>Tracheophyta</taxon>
        <taxon>Spermatophyta</taxon>
        <taxon>Magnoliopsida</taxon>
        <taxon>eudicotyledons</taxon>
        <taxon>Gunneridae</taxon>
        <taxon>Pentapetalae</taxon>
        <taxon>asterids</taxon>
        <taxon>lamiids</taxon>
        <taxon>Lamiales</taxon>
        <taxon>Scrophulariaceae</taxon>
        <taxon>Buddlejeae</taxon>
        <taxon>Buddleja</taxon>
    </lineage>
</organism>
<feature type="region of interest" description="Disordered" evidence="1">
    <location>
        <begin position="85"/>
        <end position="108"/>
    </location>
</feature>
<evidence type="ECO:0000313" key="4">
    <source>
        <dbReference type="Proteomes" id="UP000826271"/>
    </source>
</evidence>
<dbReference type="AlphaFoldDB" id="A0AAV6XI26"/>
<keyword evidence="4" id="KW-1185">Reference proteome</keyword>
<protein>
    <recommendedName>
        <fullName evidence="2">MULE transposase domain-containing protein</fullName>
    </recommendedName>
</protein>
<feature type="region of interest" description="Disordered" evidence="1">
    <location>
        <begin position="155"/>
        <end position="174"/>
    </location>
</feature>
<comment type="caution">
    <text evidence="3">The sequence shown here is derived from an EMBL/GenBank/DDBJ whole genome shotgun (WGS) entry which is preliminary data.</text>
</comment>
<evidence type="ECO:0000256" key="1">
    <source>
        <dbReference type="SAM" id="MobiDB-lite"/>
    </source>
</evidence>
<feature type="domain" description="MULE transposase" evidence="2">
    <location>
        <begin position="238"/>
        <end position="334"/>
    </location>
</feature>
<reference evidence="3" key="1">
    <citation type="submission" date="2019-10" db="EMBL/GenBank/DDBJ databases">
        <authorList>
            <person name="Zhang R."/>
            <person name="Pan Y."/>
            <person name="Wang J."/>
            <person name="Ma R."/>
            <person name="Yu S."/>
        </authorList>
    </citation>
    <scope>NUCLEOTIDE SEQUENCE</scope>
    <source>
        <strain evidence="3">LA-IB0</strain>
        <tissue evidence="3">Leaf</tissue>
    </source>
</reference>
<name>A0AAV6XI26_9LAMI</name>
<dbReference type="PANTHER" id="PTHR31973:SF199">
    <property type="entry name" value="SWIM-TYPE DOMAIN-CONTAINING PROTEIN"/>
    <property type="match status" value="1"/>
</dbReference>
<evidence type="ECO:0000259" key="2">
    <source>
        <dbReference type="Pfam" id="PF10551"/>
    </source>
</evidence>
<dbReference type="PANTHER" id="PTHR31973">
    <property type="entry name" value="POLYPROTEIN, PUTATIVE-RELATED"/>
    <property type="match status" value="1"/>
</dbReference>
<dbReference type="EMBL" id="WHWC01000007">
    <property type="protein sequence ID" value="KAG8379804.1"/>
    <property type="molecule type" value="Genomic_DNA"/>
</dbReference>
<evidence type="ECO:0000313" key="3">
    <source>
        <dbReference type="EMBL" id="KAG8379804.1"/>
    </source>
</evidence>
<accession>A0AAV6XI26</accession>
<sequence>MVNLGKTIIKFAFIEARGAECGGLEGLRRTEMESSFTGLLEGTEGGDVNIDGRGECSKTSDVNIDEGGVDIDINDKVGGVDINEEGVVDFNDQESEDDDDTSEGDVFYDSDYDLSDDDMLYDKYIDAGVEFTTGTPKGKETMTYVVSKGKEKDMSFNEDDGYTSSDSLSSDGEGVTKSIRTHAVVWQRDISFVKNDDKRVKAKCDLNTIGQERRSMICLMEISRTNIQARFLQGCRPVIGVDGCHLRGSHKGILLTAVRIDPNNCIFPICYCVTEGEDFNTWKWFLELLINDLGIYDQQKWTFVLDRQKGLLPALYELLPDIEHRYCVRHMYNNFKKEHHGQTLKDRMWNIAKAFTVNQFKFLMEKVKEIDEEAHKWMADVLLRHWSISHFRTSPKCDILLNNMCESFNLAILEARSKPLLSMMEGLRIYLMKRMQAKRDTMLRWELSDIPCVHAMSAIMSAGRESEEYVDACYSVETHSKAYGFVVNPINGPSEWDYIGPSSQSVPTQVAPLAVQALKHVVPSSSTQPQNECASANISGVSVKASFIKKGKHCVTLKALQTAGSSSCA</sequence>